<reference evidence="2" key="1">
    <citation type="submission" date="2022-07" db="EMBL/GenBank/DDBJ databases">
        <title>Phylogenomic reconstructions and comparative analyses of Kickxellomycotina fungi.</title>
        <authorList>
            <person name="Reynolds N.K."/>
            <person name="Stajich J.E."/>
            <person name="Barry K."/>
            <person name="Grigoriev I.V."/>
            <person name="Crous P."/>
            <person name="Smith M.E."/>
        </authorList>
    </citation>
    <scope>NUCLEOTIDE SEQUENCE</scope>
    <source>
        <strain evidence="2">BCRC 34381</strain>
    </source>
</reference>
<feature type="region of interest" description="Disordered" evidence="1">
    <location>
        <begin position="334"/>
        <end position="427"/>
    </location>
</feature>
<gene>
    <name evidence="2" type="ORF">LPJ61_006533</name>
</gene>
<feature type="compositionally biased region" description="Basic and acidic residues" evidence="1">
    <location>
        <begin position="239"/>
        <end position="251"/>
    </location>
</feature>
<accession>A0A9W8CMP2</accession>
<keyword evidence="3" id="KW-1185">Reference proteome</keyword>
<sequence length="427" mass="43745">DAATTETTIAEPIGAAPEETVPFVVVVSEAVVEVVEVTKQLKDVGTVGHAAPGAPPEAVVVEPSADESANAPAAPSENAVPETTREGPKPAADAAVPIVKSPEVESVIPTPSSSSSSSSSVSDTEKAAEIPGASSASPESTAEAVESTSAATAAVEKRAELPPVVLVPEPPSSDATLLAEEAASVVYEARDAMAGILVGDAEKAQFSELVESALKVTDNVETFPLVVDDIPPIMEEAKRAAEPSVEKRDAQPEEPAAEATRTSVVESIHVPVAETAQTSVAPAEKVADEPAVEVPEALAMTPLLEATLPATVDEDVRKSASNWVKDARKSISKELAEERTRQADASTSLSNAAGAPPPPPLQAKKPAADPVPEPPVEPVAGKKTEPISVSAPDNVADSNRAQEKKRAVVVQPPVEPSKSDALERPSA</sequence>
<feature type="non-terminal residue" evidence="2">
    <location>
        <position position="1"/>
    </location>
</feature>
<comment type="caution">
    <text evidence="2">The sequence shown here is derived from an EMBL/GenBank/DDBJ whole genome shotgun (WGS) entry which is preliminary data.</text>
</comment>
<feature type="compositionally biased region" description="Low complexity" evidence="1">
    <location>
        <begin position="104"/>
        <end position="122"/>
    </location>
</feature>
<protein>
    <submittedName>
        <fullName evidence="2">Uncharacterized protein</fullName>
    </submittedName>
</protein>
<evidence type="ECO:0000313" key="3">
    <source>
        <dbReference type="Proteomes" id="UP001143981"/>
    </source>
</evidence>
<organism evidence="2 3">
    <name type="scientific">Coemansia biformis</name>
    <dbReference type="NCBI Taxonomy" id="1286918"/>
    <lineage>
        <taxon>Eukaryota</taxon>
        <taxon>Fungi</taxon>
        <taxon>Fungi incertae sedis</taxon>
        <taxon>Zoopagomycota</taxon>
        <taxon>Kickxellomycotina</taxon>
        <taxon>Kickxellomycetes</taxon>
        <taxon>Kickxellales</taxon>
        <taxon>Kickxellaceae</taxon>
        <taxon>Coemansia</taxon>
    </lineage>
</organism>
<proteinExistence type="predicted"/>
<feature type="region of interest" description="Disordered" evidence="1">
    <location>
        <begin position="46"/>
        <end position="154"/>
    </location>
</feature>
<feature type="non-terminal residue" evidence="2">
    <location>
        <position position="427"/>
    </location>
</feature>
<evidence type="ECO:0000256" key="1">
    <source>
        <dbReference type="SAM" id="MobiDB-lite"/>
    </source>
</evidence>
<feature type="compositionally biased region" description="Low complexity" evidence="1">
    <location>
        <begin position="47"/>
        <end position="79"/>
    </location>
</feature>
<evidence type="ECO:0000313" key="2">
    <source>
        <dbReference type="EMBL" id="KAJ1718644.1"/>
    </source>
</evidence>
<dbReference type="EMBL" id="JANBOI010003305">
    <property type="protein sequence ID" value="KAJ1718644.1"/>
    <property type="molecule type" value="Genomic_DNA"/>
</dbReference>
<feature type="compositionally biased region" description="Low complexity" evidence="1">
    <location>
        <begin position="133"/>
        <end position="154"/>
    </location>
</feature>
<feature type="region of interest" description="Disordered" evidence="1">
    <location>
        <begin position="239"/>
        <end position="263"/>
    </location>
</feature>
<feature type="compositionally biased region" description="Basic and acidic residues" evidence="1">
    <location>
        <begin position="417"/>
        <end position="427"/>
    </location>
</feature>
<name>A0A9W8CMP2_9FUNG</name>
<dbReference type="OrthoDB" id="306876at2759"/>
<dbReference type="Proteomes" id="UP001143981">
    <property type="component" value="Unassembled WGS sequence"/>
</dbReference>
<dbReference type="AlphaFoldDB" id="A0A9W8CMP2"/>